<proteinExistence type="predicted"/>
<accession>A0A1H8YQ31</accession>
<evidence type="ECO:0000313" key="2">
    <source>
        <dbReference type="Proteomes" id="UP000198582"/>
    </source>
</evidence>
<protein>
    <submittedName>
        <fullName evidence="1">Uncharacterized protein</fullName>
    </submittedName>
</protein>
<reference evidence="1 2" key="1">
    <citation type="submission" date="2016-10" db="EMBL/GenBank/DDBJ databases">
        <authorList>
            <person name="de Groot N.N."/>
        </authorList>
    </citation>
    <scope>NUCLEOTIDE SEQUENCE [LARGE SCALE GENOMIC DNA]</scope>
    <source>
        <strain evidence="1 2">DSM 44993</strain>
    </source>
</reference>
<dbReference type="Proteomes" id="UP000198582">
    <property type="component" value="Unassembled WGS sequence"/>
</dbReference>
<name>A0A1H8YQ31_9PSEU</name>
<gene>
    <name evidence="1" type="ORF">SAMN04489732_1421</name>
</gene>
<sequence length="58" mass="6367">MGRTVFDKREEREAELFALLAGPVITRAGRIPTQPRDNVLDRIREVFDAPAAGCGARG</sequence>
<dbReference type="AlphaFoldDB" id="A0A1H8YQ31"/>
<evidence type="ECO:0000313" key="1">
    <source>
        <dbReference type="EMBL" id="SEP54277.1"/>
    </source>
</evidence>
<keyword evidence="2" id="KW-1185">Reference proteome</keyword>
<organism evidence="1 2">
    <name type="scientific">Amycolatopsis saalfeldensis</name>
    <dbReference type="NCBI Taxonomy" id="394193"/>
    <lineage>
        <taxon>Bacteria</taxon>
        <taxon>Bacillati</taxon>
        <taxon>Actinomycetota</taxon>
        <taxon>Actinomycetes</taxon>
        <taxon>Pseudonocardiales</taxon>
        <taxon>Pseudonocardiaceae</taxon>
        <taxon>Amycolatopsis</taxon>
    </lineage>
</organism>
<dbReference type="EMBL" id="FOEF01000042">
    <property type="protein sequence ID" value="SEP54277.1"/>
    <property type="molecule type" value="Genomic_DNA"/>
</dbReference>